<gene>
    <name evidence="2" type="ORF">M975_1432</name>
</gene>
<name>A0A1B7IR71_9ENTR</name>
<reference evidence="2 3" key="1">
    <citation type="submission" date="2016-04" db="EMBL/GenBank/DDBJ databases">
        <title>ATOL: Assembling a taxonomically balanced genome-scale reconstruction of the evolutionary history of the Enterobacteriaceae.</title>
        <authorList>
            <person name="Plunkett G.III."/>
            <person name="Neeno-Eckwall E.C."/>
            <person name="Glasner J.D."/>
            <person name="Perna N.T."/>
        </authorList>
    </citation>
    <scope>NUCLEOTIDE SEQUENCE [LARGE SCALE GENOMIC DNA]</scope>
    <source>
        <strain evidence="2 3">ATCC 51605</strain>
    </source>
</reference>
<evidence type="ECO:0008006" key="4">
    <source>
        <dbReference type="Google" id="ProtNLM"/>
    </source>
</evidence>
<evidence type="ECO:0000313" key="2">
    <source>
        <dbReference type="EMBL" id="OAT32297.1"/>
    </source>
</evidence>
<protein>
    <recommendedName>
        <fullName evidence="4">Inner membrane protein</fullName>
    </recommendedName>
</protein>
<accession>A0A1B7IR71</accession>
<keyword evidence="1" id="KW-0472">Membrane</keyword>
<keyword evidence="1" id="KW-0812">Transmembrane</keyword>
<comment type="caution">
    <text evidence="2">The sequence shown here is derived from an EMBL/GenBank/DDBJ whole genome shotgun (WGS) entry which is preliminary data.</text>
</comment>
<organism evidence="2 3">
    <name type="scientific">Buttiauxella brennerae ATCC 51605</name>
    <dbReference type="NCBI Taxonomy" id="1354251"/>
    <lineage>
        <taxon>Bacteria</taxon>
        <taxon>Pseudomonadati</taxon>
        <taxon>Pseudomonadota</taxon>
        <taxon>Gammaproteobacteria</taxon>
        <taxon>Enterobacterales</taxon>
        <taxon>Enterobacteriaceae</taxon>
        <taxon>Buttiauxella</taxon>
    </lineage>
</organism>
<dbReference type="Proteomes" id="UP000078410">
    <property type="component" value="Unassembled WGS sequence"/>
</dbReference>
<evidence type="ECO:0000256" key="1">
    <source>
        <dbReference type="SAM" id="Phobius"/>
    </source>
</evidence>
<dbReference type="PATRIC" id="fig|1354251.4.peg.1476"/>
<dbReference type="EMBL" id="LXER01000015">
    <property type="protein sequence ID" value="OAT32297.1"/>
    <property type="molecule type" value="Genomic_DNA"/>
</dbReference>
<evidence type="ECO:0000313" key="3">
    <source>
        <dbReference type="Proteomes" id="UP000078410"/>
    </source>
</evidence>
<proteinExistence type="predicted"/>
<sequence length="51" mass="5842">MYARVFKFEDKMFSFLMLICMYGGALLGIIMIGISFWAEGKGCVFPTQHNK</sequence>
<keyword evidence="3" id="KW-1185">Reference proteome</keyword>
<keyword evidence="1" id="KW-1133">Transmembrane helix</keyword>
<dbReference type="AlphaFoldDB" id="A0A1B7IR71"/>
<feature type="transmembrane region" description="Helical" evidence="1">
    <location>
        <begin position="12"/>
        <end position="38"/>
    </location>
</feature>